<feature type="compositionally biased region" description="Basic residues" evidence="1">
    <location>
        <begin position="262"/>
        <end position="272"/>
    </location>
</feature>
<dbReference type="OrthoDB" id="3063862at2759"/>
<evidence type="ECO:0008006" key="4">
    <source>
        <dbReference type="Google" id="ProtNLM"/>
    </source>
</evidence>
<feature type="region of interest" description="Disordered" evidence="1">
    <location>
        <begin position="1"/>
        <end position="44"/>
    </location>
</feature>
<organism evidence="2 3">
    <name type="scientific">Suillus subaureus</name>
    <dbReference type="NCBI Taxonomy" id="48587"/>
    <lineage>
        <taxon>Eukaryota</taxon>
        <taxon>Fungi</taxon>
        <taxon>Dikarya</taxon>
        <taxon>Basidiomycota</taxon>
        <taxon>Agaricomycotina</taxon>
        <taxon>Agaricomycetes</taxon>
        <taxon>Agaricomycetidae</taxon>
        <taxon>Boletales</taxon>
        <taxon>Suillineae</taxon>
        <taxon>Suillaceae</taxon>
        <taxon>Suillus</taxon>
    </lineage>
</organism>
<dbReference type="Proteomes" id="UP000807769">
    <property type="component" value="Unassembled WGS sequence"/>
</dbReference>
<feature type="compositionally biased region" description="Low complexity" evidence="1">
    <location>
        <begin position="26"/>
        <end position="44"/>
    </location>
</feature>
<accession>A0A9P7EFR3</accession>
<feature type="region of interest" description="Disordered" evidence="1">
    <location>
        <begin position="233"/>
        <end position="280"/>
    </location>
</feature>
<feature type="compositionally biased region" description="Acidic residues" evidence="1">
    <location>
        <begin position="13"/>
        <end position="25"/>
    </location>
</feature>
<sequence length="519" mass="56790">MGRNPKTFKSAEFIDDSDSSDDDGSVLDISSTSSDSDSSGSSTAFVSDASIFNFDTRDSIDRELDAMAAPPPAVEPIPVAEPLQAPKVKSKKKKSKQPQPVTPPPNEPEVIPAQVAPLRIKATYSITILPHSELKKGDIKKRVGTATILSLYLDEPFDTFKAQVLRKIEKETDPTILSFENYKTFFTIVRITPQPTSLADEDDYQELIKHLQQMSTPAATIYIQELLAMKKCKDRPSDKENNRETNEDNNHSSLELSDDGKKRSKKKKKTKAPKAADIDEEMKPINKNIKVLSDQWVCHKKPGCLSDYCYPNPGDNGSHVCLTFPLLECWAAAMEKGLEYATLEMPPNHSSFSMISSDSLGQPSLLSVCCQQLNEQSKKATQAEAVPVAPTPAQAMPVINVNFPPEMFQAIHAASDSQPVHHAPVPALLPPAVLPPAVPASLGSLLSSMQLASLGPRMNLTDFCSAYELSQILQSKLSDHGFTSSHALRYVTIDDLQKVGLLCGELAELKDAVARWCGE</sequence>
<gene>
    <name evidence="2" type="ORF">BJ212DRAFT_1575618</name>
</gene>
<proteinExistence type="predicted"/>
<evidence type="ECO:0000256" key="1">
    <source>
        <dbReference type="SAM" id="MobiDB-lite"/>
    </source>
</evidence>
<evidence type="ECO:0000313" key="2">
    <source>
        <dbReference type="EMBL" id="KAG1820386.1"/>
    </source>
</evidence>
<dbReference type="GeneID" id="64636156"/>
<comment type="caution">
    <text evidence="2">The sequence shown here is derived from an EMBL/GenBank/DDBJ whole genome shotgun (WGS) entry which is preliminary data.</text>
</comment>
<reference evidence="2" key="1">
    <citation type="journal article" date="2020" name="New Phytol.">
        <title>Comparative genomics reveals dynamic genome evolution in host specialist ectomycorrhizal fungi.</title>
        <authorList>
            <person name="Lofgren L.A."/>
            <person name="Nguyen N.H."/>
            <person name="Vilgalys R."/>
            <person name="Ruytinx J."/>
            <person name="Liao H.L."/>
            <person name="Branco S."/>
            <person name="Kuo A."/>
            <person name="LaButti K."/>
            <person name="Lipzen A."/>
            <person name="Andreopoulos W."/>
            <person name="Pangilinan J."/>
            <person name="Riley R."/>
            <person name="Hundley H."/>
            <person name="Na H."/>
            <person name="Barry K."/>
            <person name="Grigoriev I.V."/>
            <person name="Stajich J.E."/>
            <person name="Kennedy P.G."/>
        </authorList>
    </citation>
    <scope>NUCLEOTIDE SEQUENCE</scope>
    <source>
        <strain evidence="2">MN1</strain>
    </source>
</reference>
<dbReference type="RefSeq" id="XP_041195657.1">
    <property type="nucleotide sequence ID" value="XM_041342140.1"/>
</dbReference>
<name>A0A9P7EFR3_9AGAM</name>
<feature type="compositionally biased region" description="Basic and acidic residues" evidence="1">
    <location>
        <begin position="234"/>
        <end position="250"/>
    </location>
</feature>
<dbReference type="AlphaFoldDB" id="A0A9P7EFR3"/>
<protein>
    <recommendedName>
        <fullName evidence="4">SAM domain-containing protein</fullName>
    </recommendedName>
</protein>
<evidence type="ECO:0000313" key="3">
    <source>
        <dbReference type="Proteomes" id="UP000807769"/>
    </source>
</evidence>
<dbReference type="EMBL" id="JABBWG010000008">
    <property type="protein sequence ID" value="KAG1820386.1"/>
    <property type="molecule type" value="Genomic_DNA"/>
</dbReference>
<keyword evidence="3" id="KW-1185">Reference proteome</keyword>
<feature type="region of interest" description="Disordered" evidence="1">
    <location>
        <begin position="63"/>
        <end position="110"/>
    </location>
</feature>